<name>E9SHF1_RUMAL</name>
<gene>
    <name evidence="3" type="ORF">CUS_4654</name>
</gene>
<dbReference type="PROSITE" id="PS51257">
    <property type="entry name" value="PROKAR_LIPOPROTEIN"/>
    <property type="match status" value="1"/>
</dbReference>
<feature type="chain" id="PRO_5038572692" evidence="2">
    <location>
        <begin position="21"/>
        <end position="334"/>
    </location>
</feature>
<dbReference type="Gene3D" id="3.40.50.1820">
    <property type="entry name" value="alpha/beta hydrolase"/>
    <property type="match status" value="1"/>
</dbReference>
<proteinExistence type="predicted"/>
<dbReference type="PANTHER" id="PTHR48098:SF1">
    <property type="entry name" value="DIACYLGLYCEROL ACYLTRANSFERASE_MYCOLYLTRANSFERASE AG85A"/>
    <property type="match status" value="1"/>
</dbReference>
<dbReference type="InterPro" id="IPR029058">
    <property type="entry name" value="AB_hydrolase_fold"/>
</dbReference>
<dbReference type="InterPro" id="IPR000801">
    <property type="entry name" value="Esterase-like"/>
</dbReference>
<dbReference type="OrthoDB" id="9777383at2"/>
<evidence type="ECO:0000256" key="2">
    <source>
        <dbReference type="SAM" id="SignalP"/>
    </source>
</evidence>
<reference evidence="3 4" key="1">
    <citation type="submission" date="2011-02" db="EMBL/GenBank/DDBJ databases">
        <authorList>
            <person name="Nelson K.E."/>
            <person name="Sutton G."/>
            <person name="Torralba M."/>
            <person name="Durkin S."/>
            <person name="Harkins D."/>
            <person name="Montgomery R."/>
            <person name="Ziemer C."/>
            <person name="Klaassens E."/>
            <person name="Ocuiv P."/>
            <person name="Morrison M."/>
        </authorList>
    </citation>
    <scope>NUCLEOTIDE SEQUENCE [LARGE SCALE GENOMIC DNA]</scope>
    <source>
        <strain evidence="3 4">8</strain>
    </source>
</reference>
<feature type="region of interest" description="Disordered" evidence="1">
    <location>
        <begin position="34"/>
        <end position="88"/>
    </location>
</feature>
<dbReference type="SUPFAM" id="SSF53474">
    <property type="entry name" value="alpha/beta-Hydrolases"/>
    <property type="match status" value="1"/>
</dbReference>
<dbReference type="GO" id="GO:0016747">
    <property type="term" value="F:acyltransferase activity, transferring groups other than amino-acyl groups"/>
    <property type="evidence" value="ECO:0007669"/>
    <property type="project" value="TreeGrafter"/>
</dbReference>
<organism evidence="3 4">
    <name type="scientific">Ruminococcus albus 8</name>
    <dbReference type="NCBI Taxonomy" id="246199"/>
    <lineage>
        <taxon>Bacteria</taxon>
        <taxon>Bacillati</taxon>
        <taxon>Bacillota</taxon>
        <taxon>Clostridia</taxon>
        <taxon>Eubacteriales</taxon>
        <taxon>Oscillospiraceae</taxon>
        <taxon>Ruminococcus</taxon>
    </lineage>
</organism>
<keyword evidence="4" id="KW-1185">Reference proteome</keyword>
<dbReference type="Proteomes" id="UP000004259">
    <property type="component" value="Unassembled WGS sequence"/>
</dbReference>
<sequence>MHYRSSITILTIISAILMTACGGTDNAATESIQQASTASSAAEETLAEQTESQKDSQPEERQDTEENGMGRYKDIITELPPDGYDTKREGVTYPEFEKRSYFSQTAERETFYNVLLPADYSEDKQYPVLYILHGFYDNEDWMARDKVALSQILTNLQLDGEAEEMIVVLPYIFCSKELEYTTGMDAENCLAYDNFVNDLETDLMAEISKNFSVAEGRENTAVTGFSMGGRESLFIGVTHPEQFGYIGACCPAPGLAPGQISPEELSFDDDAEPYVLMISSSNSDGVVGSFPNTYRGYLDANGEEFLSHVMEKTGHDHTSVKPHLYNFLRTLFKD</sequence>
<keyword evidence="2" id="KW-0732">Signal</keyword>
<dbReference type="eggNOG" id="COG2382">
    <property type="taxonomic scope" value="Bacteria"/>
</dbReference>
<feature type="compositionally biased region" description="Low complexity" evidence="1">
    <location>
        <begin position="34"/>
        <end position="50"/>
    </location>
</feature>
<dbReference type="RefSeq" id="WP_002853158.1">
    <property type="nucleotide sequence ID" value="NZ_ADKM02000131.1"/>
</dbReference>
<feature type="compositionally biased region" description="Basic and acidic residues" evidence="1">
    <location>
        <begin position="51"/>
        <end position="61"/>
    </location>
</feature>
<feature type="signal peptide" evidence="2">
    <location>
        <begin position="1"/>
        <end position="20"/>
    </location>
</feature>
<protein>
    <submittedName>
        <fullName evidence="3">Putative esterase</fullName>
    </submittedName>
</protein>
<evidence type="ECO:0000256" key="1">
    <source>
        <dbReference type="SAM" id="MobiDB-lite"/>
    </source>
</evidence>
<dbReference type="EMBL" id="ADKM02000131">
    <property type="protein sequence ID" value="EGC01293.1"/>
    <property type="molecule type" value="Genomic_DNA"/>
</dbReference>
<accession>E9SHF1</accession>
<dbReference type="AlphaFoldDB" id="E9SHF1"/>
<comment type="caution">
    <text evidence="3">The sequence shown here is derived from an EMBL/GenBank/DDBJ whole genome shotgun (WGS) entry which is preliminary data.</text>
</comment>
<evidence type="ECO:0000313" key="4">
    <source>
        <dbReference type="Proteomes" id="UP000004259"/>
    </source>
</evidence>
<evidence type="ECO:0000313" key="3">
    <source>
        <dbReference type="EMBL" id="EGC01293.1"/>
    </source>
</evidence>
<dbReference type="PANTHER" id="PTHR48098">
    <property type="entry name" value="ENTEROCHELIN ESTERASE-RELATED"/>
    <property type="match status" value="1"/>
</dbReference>
<dbReference type="Pfam" id="PF00756">
    <property type="entry name" value="Esterase"/>
    <property type="match status" value="1"/>
</dbReference>
<dbReference type="STRING" id="246199.CUS_4654"/>
<dbReference type="InterPro" id="IPR050583">
    <property type="entry name" value="Mycobacterial_A85_antigen"/>
</dbReference>